<dbReference type="AlphaFoldDB" id="A0AAD7R352"/>
<sequence length="172" mass="18845">MLFQSCQLAFSFPLVKCAVCPSKVKWTAGLCPARRATVSLRWCRKESAALAASPTPVRPTASVMTSPRPVQTSMASATSAGPPGSNTAQTAPSASARTDTFVAQWTPCVCRCWERLLSRCIVHSPSTKLFIPNANMYYHTKRITDCPQTPPPIFLSHPHSYGWPFEENPSQM</sequence>
<organism evidence="3 4">
    <name type="scientific">Aldrovandia affinis</name>
    <dbReference type="NCBI Taxonomy" id="143900"/>
    <lineage>
        <taxon>Eukaryota</taxon>
        <taxon>Metazoa</taxon>
        <taxon>Chordata</taxon>
        <taxon>Craniata</taxon>
        <taxon>Vertebrata</taxon>
        <taxon>Euteleostomi</taxon>
        <taxon>Actinopterygii</taxon>
        <taxon>Neopterygii</taxon>
        <taxon>Teleostei</taxon>
        <taxon>Notacanthiformes</taxon>
        <taxon>Halosauridae</taxon>
        <taxon>Aldrovandia</taxon>
    </lineage>
</organism>
<protein>
    <submittedName>
        <fullName evidence="3">Uncharacterized protein</fullName>
    </submittedName>
</protein>
<keyword evidence="2" id="KW-0732">Signal</keyword>
<evidence type="ECO:0000256" key="2">
    <source>
        <dbReference type="SAM" id="SignalP"/>
    </source>
</evidence>
<gene>
    <name evidence="3" type="ORF">AAFF_G00122770</name>
</gene>
<dbReference type="EMBL" id="JAINUG010001856">
    <property type="protein sequence ID" value="KAJ8353003.1"/>
    <property type="molecule type" value="Genomic_DNA"/>
</dbReference>
<evidence type="ECO:0000256" key="1">
    <source>
        <dbReference type="SAM" id="MobiDB-lite"/>
    </source>
</evidence>
<evidence type="ECO:0000313" key="4">
    <source>
        <dbReference type="Proteomes" id="UP001221898"/>
    </source>
</evidence>
<feature type="signal peptide" evidence="2">
    <location>
        <begin position="1"/>
        <end position="17"/>
    </location>
</feature>
<name>A0AAD7R352_9TELE</name>
<keyword evidence="4" id="KW-1185">Reference proteome</keyword>
<feature type="region of interest" description="Disordered" evidence="1">
    <location>
        <begin position="54"/>
        <end position="93"/>
    </location>
</feature>
<comment type="caution">
    <text evidence="3">The sequence shown here is derived from an EMBL/GenBank/DDBJ whole genome shotgun (WGS) entry which is preliminary data.</text>
</comment>
<reference evidence="3" key="1">
    <citation type="journal article" date="2023" name="Science">
        <title>Genome structures resolve the early diversification of teleost fishes.</title>
        <authorList>
            <person name="Parey E."/>
            <person name="Louis A."/>
            <person name="Montfort J."/>
            <person name="Bouchez O."/>
            <person name="Roques C."/>
            <person name="Iampietro C."/>
            <person name="Lluch J."/>
            <person name="Castinel A."/>
            <person name="Donnadieu C."/>
            <person name="Desvignes T."/>
            <person name="Floi Bucao C."/>
            <person name="Jouanno E."/>
            <person name="Wen M."/>
            <person name="Mejri S."/>
            <person name="Dirks R."/>
            <person name="Jansen H."/>
            <person name="Henkel C."/>
            <person name="Chen W.J."/>
            <person name="Zahm M."/>
            <person name="Cabau C."/>
            <person name="Klopp C."/>
            <person name="Thompson A.W."/>
            <person name="Robinson-Rechavi M."/>
            <person name="Braasch I."/>
            <person name="Lecointre G."/>
            <person name="Bobe J."/>
            <person name="Postlethwait J.H."/>
            <person name="Berthelot C."/>
            <person name="Roest Crollius H."/>
            <person name="Guiguen Y."/>
        </authorList>
    </citation>
    <scope>NUCLEOTIDE SEQUENCE</scope>
    <source>
        <strain evidence="3">NC1722</strain>
    </source>
</reference>
<feature type="chain" id="PRO_5041965774" evidence="2">
    <location>
        <begin position="18"/>
        <end position="172"/>
    </location>
</feature>
<accession>A0AAD7R352</accession>
<proteinExistence type="predicted"/>
<evidence type="ECO:0000313" key="3">
    <source>
        <dbReference type="EMBL" id="KAJ8353003.1"/>
    </source>
</evidence>
<feature type="compositionally biased region" description="Polar residues" evidence="1">
    <location>
        <begin position="62"/>
        <end position="93"/>
    </location>
</feature>
<dbReference type="Proteomes" id="UP001221898">
    <property type="component" value="Unassembled WGS sequence"/>
</dbReference>